<evidence type="ECO:0000313" key="1">
    <source>
        <dbReference type="EMBL" id="URZ11837.1"/>
    </source>
</evidence>
<dbReference type="EMBL" id="CP096983">
    <property type="protein sequence ID" value="URZ11837.1"/>
    <property type="molecule type" value="Genomic_DNA"/>
</dbReference>
<dbReference type="KEGG" id="crw:CROST_025540"/>
<protein>
    <submittedName>
        <fullName evidence="1">Uncharacterized protein</fullName>
    </submittedName>
</protein>
<organism evidence="1 2">
    <name type="scientific">Clostridium felsineum</name>
    <dbReference type="NCBI Taxonomy" id="36839"/>
    <lineage>
        <taxon>Bacteria</taxon>
        <taxon>Bacillati</taxon>
        <taxon>Bacillota</taxon>
        <taxon>Clostridia</taxon>
        <taxon>Eubacteriales</taxon>
        <taxon>Clostridiaceae</taxon>
        <taxon>Clostridium</taxon>
    </lineage>
</organism>
<gene>
    <name evidence="1" type="ORF">CROST_025540</name>
</gene>
<sequence>MTNEQKELFKVYCDLQSKEFREEIINYEPLKMPDVQYAIKVNFTWGWLRVYKRDNVIEWY</sequence>
<accession>A0A1S8M2F6</accession>
<dbReference type="STRING" id="84029.CROST_24310"/>
<dbReference type="AlphaFoldDB" id="A0A1S8M2F6"/>
<proteinExistence type="predicted"/>
<dbReference type="Proteomes" id="UP000190951">
    <property type="component" value="Chromosome"/>
</dbReference>
<keyword evidence="2" id="KW-1185">Reference proteome</keyword>
<reference evidence="1 2" key="1">
    <citation type="submission" date="2022-04" db="EMBL/GenBank/DDBJ databases">
        <title>Genome sequence of C. roseum typestrain.</title>
        <authorList>
            <person name="Poehlein A."/>
            <person name="Schoch T."/>
            <person name="Duerre P."/>
            <person name="Daniel R."/>
        </authorList>
    </citation>
    <scope>NUCLEOTIDE SEQUENCE [LARGE SCALE GENOMIC DNA]</scope>
    <source>
        <strain evidence="1 2">DSM 7320</strain>
    </source>
</reference>
<dbReference type="RefSeq" id="WP_077850621.1">
    <property type="nucleotide sequence ID" value="NZ_CP096983.1"/>
</dbReference>
<evidence type="ECO:0000313" key="2">
    <source>
        <dbReference type="Proteomes" id="UP000190951"/>
    </source>
</evidence>
<name>A0A1S8M2F6_9CLOT</name>